<evidence type="ECO:0000313" key="10">
    <source>
        <dbReference type="EMBL" id="VDN36697.1"/>
    </source>
</evidence>
<evidence type="ECO:0000256" key="1">
    <source>
        <dbReference type="ARBA" id="ARBA00004395"/>
    </source>
</evidence>
<reference evidence="10 11" key="1">
    <citation type="submission" date="2018-11" db="EMBL/GenBank/DDBJ databases">
        <authorList>
            <consortium name="Pathogen Informatics"/>
        </authorList>
    </citation>
    <scope>NUCLEOTIDE SEQUENCE [LARGE SCALE GENOMIC DNA]</scope>
</reference>
<dbReference type="PANTHER" id="PTHR12961">
    <property type="entry name" value="CONSERVED OLIGOMERIC GOLGI COMPLEX COMPONENT 2"/>
    <property type="match status" value="1"/>
</dbReference>
<dbReference type="Proteomes" id="UP000281553">
    <property type="component" value="Unassembled WGS sequence"/>
</dbReference>
<dbReference type="PANTHER" id="PTHR12961:SF0">
    <property type="entry name" value="CONSERVED OLIGOMERIC GOLGI COMPLEX SUBUNIT 2"/>
    <property type="match status" value="1"/>
</dbReference>
<dbReference type="GO" id="GO:0007030">
    <property type="term" value="P:Golgi organization"/>
    <property type="evidence" value="ECO:0007669"/>
    <property type="project" value="InterPro"/>
</dbReference>
<proteinExistence type="inferred from homology"/>
<dbReference type="GO" id="GO:0006891">
    <property type="term" value="P:intra-Golgi vesicle-mediated transport"/>
    <property type="evidence" value="ECO:0007669"/>
    <property type="project" value="TreeGrafter"/>
</dbReference>
<evidence type="ECO:0000256" key="4">
    <source>
        <dbReference type="ARBA" id="ARBA00022448"/>
    </source>
</evidence>
<dbReference type="GO" id="GO:0000139">
    <property type="term" value="C:Golgi membrane"/>
    <property type="evidence" value="ECO:0007669"/>
    <property type="project" value="UniProtKB-SubCell"/>
</dbReference>
<keyword evidence="4" id="KW-0813">Transport</keyword>
<organism evidence="10 11">
    <name type="scientific">Dibothriocephalus latus</name>
    <name type="common">Fish tapeworm</name>
    <name type="synonym">Diphyllobothrium latum</name>
    <dbReference type="NCBI Taxonomy" id="60516"/>
    <lineage>
        <taxon>Eukaryota</taxon>
        <taxon>Metazoa</taxon>
        <taxon>Spiralia</taxon>
        <taxon>Lophotrochozoa</taxon>
        <taxon>Platyhelminthes</taxon>
        <taxon>Cestoda</taxon>
        <taxon>Eucestoda</taxon>
        <taxon>Diphyllobothriidea</taxon>
        <taxon>Diphyllobothriidae</taxon>
        <taxon>Dibothriocephalus</taxon>
    </lineage>
</organism>
<dbReference type="InterPro" id="IPR009316">
    <property type="entry name" value="COG2"/>
</dbReference>
<evidence type="ECO:0000256" key="7">
    <source>
        <dbReference type="ARBA" id="ARBA00023136"/>
    </source>
</evidence>
<evidence type="ECO:0000256" key="6">
    <source>
        <dbReference type="ARBA" id="ARBA00023034"/>
    </source>
</evidence>
<accession>A0A3P7NRW8</accession>
<evidence type="ECO:0000313" key="11">
    <source>
        <dbReference type="Proteomes" id="UP000281553"/>
    </source>
</evidence>
<evidence type="ECO:0000256" key="5">
    <source>
        <dbReference type="ARBA" id="ARBA00022927"/>
    </source>
</evidence>
<dbReference type="EMBL" id="UYRU01089368">
    <property type="protein sequence ID" value="VDN36697.1"/>
    <property type="molecule type" value="Genomic_DNA"/>
</dbReference>
<keyword evidence="11" id="KW-1185">Reference proteome</keyword>
<dbReference type="InterPro" id="IPR024602">
    <property type="entry name" value="COG_su2_N"/>
</dbReference>
<keyword evidence="6" id="KW-0333">Golgi apparatus</keyword>
<dbReference type="Pfam" id="PF06148">
    <property type="entry name" value="COG2_N"/>
    <property type="match status" value="1"/>
</dbReference>
<dbReference type="AlphaFoldDB" id="A0A3P7NRW8"/>
<evidence type="ECO:0000256" key="8">
    <source>
        <dbReference type="ARBA" id="ARBA00031344"/>
    </source>
</evidence>
<protein>
    <recommendedName>
        <fullName evidence="3">Conserved oligomeric Golgi complex subunit 2</fullName>
    </recommendedName>
    <alternativeName>
        <fullName evidence="8">Component of oligomeric Golgi complex 2</fullName>
    </alternativeName>
</protein>
<dbReference type="GO" id="GO:0015031">
    <property type="term" value="P:protein transport"/>
    <property type="evidence" value="ECO:0007669"/>
    <property type="project" value="UniProtKB-KW"/>
</dbReference>
<evidence type="ECO:0000256" key="2">
    <source>
        <dbReference type="ARBA" id="ARBA00007603"/>
    </source>
</evidence>
<gene>
    <name evidence="10" type="ORF">DILT_LOCUS17105</name>
</gene>
<evidence type="ECO:0000256" key="3">
    <source>
        <dbReference type="ARBA" id="ARBA00020977"/>
    </source>
</evidence>
<dbReference type="GO" id="GO:0017119">
    <property type="term" value="C:Golgi transport complex"/>
    <property type="evidence" value="ECO:0007669"/>
    <property type="project" value="TreeGrafter"/>
</dbReference>
<keyword evidence="7" id="KW-0472">Membrane</keyword>
<sequence length="73" mass="8238">MGISLESLHDSLLQYFNILKNSLVELINQDYADFVNLSTNLFGLEKIIDSLESPLVHVKESVLPIPPLVWLTV</sequence>
<evidence type="ECO:0000259" key="9">
    <source>
        <dbReference type="Pfam" id="PF06148"/>
    </source>
</evidence>
<name>A0A3P7NRW8_DIBLA</name>
<comment type="similarity">
    <text evidence="2">Belongs to the COG2 family.</text>
</comment>
<comment type="subcellular location">
    <subcellularLocation>
        <location evidence="1">Golgi apparatus membrane</location>
        <topology evidence="1">Peripheral membrane protein</topology>
    </subcellularLocation>
</comment>
<dbReference type="OrthoDB" id="332281at2759"/>
<keyword evidence="5" id="KW-0653">Protein transport</keyword>
<feature type="domain" description="Conserved oligomeric Golgi complex subunit 2 N-terminal" evidence="9">
    <location>
        <begin position="3"/>
        <end position="52"/>
    </location>
</feature>